<organism evidence="1 2">
    <name type="scientific">Heterorhabditis bacteriophora</name>
    <name type="common">Entomopathogenic nematode worm</name>
    <dbReference type="NCBI Taxonomy" id="37862"/>
    <lineage>
        <taxon>Eukaryota</taxon>
        <taxon>Metazoa</taxon>
        <taxon>Ecdysozoa</taxon>
        <taxon>Nematoda</taxon>
        <taxon>Chromadorea</taxon>
        <taxon>Rhabditida</taxon>
        <taxon>Rhabditina</taxon>
        <taxon>Rhabditomorpha</taxon>
        <taxon>Strongyloidea</taxon>
        <taxon>Heterorhabditidae</taxon>
        <taxon>Heterorhabditis</taxon>
    </lineage>
</organism>
<dbReference type="AlphaFoldDB" id="A0A1I7WL89"/>
<dbReference type="Proteomes" id="UP000095283">
    <property type="component" value="Unplaced"/>
</dbReference>
<evidence type="ECO:0000313" key="2">
    <source>
        <dbReference type="WBParaSite" id="Hba_05907"/>
    </source>
</evidence>
<evidence type="ECO:0000313" key="1">
    <source>
        <dbReference type="Proteomes" id="UP000095283"/>
    </source>
</evidence>
<reference evidence="2" key="1">
    <citation type="submission" date="2016-11" db="UniProtKB">
        <authorList>
            <consortium name="WormBaseParasite"/>
        </authorList>
    </citation>
    <scope>IDENTIFICATION</scope>
</reference>
<sequence length="172" mass="19591">MQTTVFDPLFPVLCEYEDEILINNANPLIMELQTKSHAYNVTSPPIFWTKRPQKIHYNKEIWQKKTNPVLNGQLVRNKPEVINIIKRLLPENLPSKLSSLLKNGIDRSSFNPMKYYNIPSANKSNVVSTTSDSYEIMSSTTSTAARSSPIKKAIHQSKSPKWKPWYLGGGKV</sequence>
<protein>
    <submittedName>
        <fullName evidence="2">Uncharacterized protein</fullName>
    </submittedName>
</protein>
<dbReference type="WBParaSite" id="Hba_05907">
    <property type="protein sequence ID" value="Hba_05907"/>
    <property type="gene ID" value="Hba_05907"/>
</dbReference>
<accession>A0A1I7WL89</accession>
<keyword evidence="1" id="KW-1185">Reference proteome</keyword>
<proteinExistence type="predicted"/>
<name>A0A1I7WL89_HETBA</name>